<proteinExistence type="predicted"/>
<dbReference type="RefSeq" id="WP_118272405.1">
    <property type="nucleotide sequence ID" value="NZ_QSJI01000014.1"/>
</dbReference>
<feature type="region of interest" description="Disordered" evidence="1">
    <location>
        <begin position="1"/>
        <end position="37"/>
    </location>
</feature>
<dbReference type="Proteomes" id="UP000286050">
    <property type="component" value="Unassembled WGS sequence"/>
</dbReference>
<evidence type="ECO:0000313" key="2">
    <source>
        <dbReference type="EMBL" id="RHD54059.1"/>
    </source>
</evidence>
<evidence type="ECO:0000256" key="1">
    <source>
        <dbReference type="SAM" id="MobiDB-lite"/>
    </source>
</evidence>
<evidence type="ECO:0000313" key="3">
    <source>
        <dbReference type="Proteomes" id="UP000286050"/>
    </source>
</evidence>
<reference evidence="2 3" key="1">
    <citation type="submission" date="2018-08" db="EMBL/GenBank/DDBJ databases">
        <title>A genome reference for cultivated species of the human gut microbiota.</title>
        <authorList>
            <person name="Zou Y."/>
            <person name="Xue W."/>
            <person name="Luo G."/>
        </authorList>
    </citation>
    <scope>NUCLEOTIDE SEQUENCE [LARGE SCALE GENOMIC DNA]</scope>
    <source>
        <strain evidence="2 3">AM30-5LB</strain>
    </source>
</reference>
<dbReference type="AlphaFoldDB" id="A0A414FTG7"/>
<sequence length="96" mass="10849">MSLTPEQKTARLTERINSNREEIKRLERQKAQTKRAERNHRLIVSAATIEAVASERGYGQFEIGESTARKMAEAYFDSLEGRDRMASPPTEGLGPQ</sequence>
<protein>
    <submittedName>
        <fullName evidence="2">Uncharacterized protein</fullName>
    </submittedName>
</protein>
<accession>A0A414FTG7</accession>
<dbReference type="EMBL" id="QSJI01000014">
    <property type="protein sequence ID" value="RHD54059.1"/>
    <property type="molecule type" value="Genomic_DNA"/>
</dbReference>
<feature type="compositionally biased region" description="Basic and acidic residues" evidence="1">
    <location>
        <begin position="8"/>
        <end position="37"/>
    </location>
</feature>
<gene>
    <name evidence="2" type="ORF">DW787_08105</name>
</gene>
<name>A0A414FTG7_9ACTN</name>
<organism evidence="2 3">
    <name type="scientific">Collinsella intestinalis</name>
    <dbReference type="NCBI Taxonomy" id="147207"/>
    <lineage>
        <taxon>Bacteria</taxon>
        <taxon>Bacillati</taxon>
        <taxon>Actinomycetota</taxon>
        <taxon>Coriobacteriia</taxon>
        <taxon>Coriobacteriales</taxon>
        <taxon>Coriobacteriaceae</taxon>
        <taxon>Collinsella</taxon>
    </lineage>
</organism>
<comment type="caution">
    <text evidence="2">The sequence shown here is derived from an EMBL/GenBank/DDBJ whole genome shotgun (WGS) entry which is preliminary data.</text>
</comment>